<accession>A0A1B4LJD2</accession>
<proteinExistence type="predicted"/>
<feature type="domain" description="HTH tetR-type" evidence="7">
    <location>
        <begin position="31"/>
        <end position="90"/>
    </location>
</feature>
<keyword evidence="3 5" id="KW-0238">DNA-binding</keyword>
<dbReference type="Gene3D" id="1.10.357.10">
    <property type="entry name" value="Tetracycline Repressor, domain 2"/>
    <property type="match status" value="1"/>
</dbReference>
<keyword evidence="2" id="KW-0805">Transcription regulation</keyword>
<dbReference type="Pfam" id="PF00440">
    <property type="entry name" value="TetR_N"/>
    <property type="match status" value="1"/>
</dbReference>
<evidence type="ECO:0000256" key="6">
    <source>
        <dbReference type="SAM" id="MobiDB-lite"/>
    </source>
</evidence>
<dbReference type="InterPro" id="IPR009057">
    <property type="entry name" value="Homeodomain-like_sf"/>
</dbReference>
<organism evidence="8 9">
    <name type="scientific">Burkholderia ubonensis</name>
    <dbReference type="NCBI Taxonomy" id="101571"/>
    <lineage>
        <taxon>Bacteria</taxon>
        <taxon>Pseudomonadati</taxon>
        <taxon>Pseudomonadota</taxon>
        <taxon>Betaproteobacteria</taxon>
        <taxon>Burkholderiales</taxon>
        <taxon>Burkholderiaceae</taxon>
        <taxon>Burkholderia</taxon>
        <taxon>Burkholderia cepacia complex</taxon>
    </lineage>
</organism>
<gene>
    <name evidence="8" type="ORF">WJ35_19940</name>
</gene>
<dbReference type="PROSITE" id="PS01081">
    <property type="entry name" value="HTH_TETR_1"/>
    <property type="match status" value="1"/>
</dbReference>
<keyword evidence="1" id="KW-0678">Repressor</keyword>
<evidence type="ECO:0000259" key="7">
    <source>
        <dbReference type="PROSITE" id="PS50977"/>
    </source>
</evidence>
<name>A0A1B4LJD2_9BURK</name>
<dbReference type="GO" id="GO:0000976">
    <property type="term" value="F:transcription cis-regulatory region binding"/>
    <property type="evidence" value="ECO:0007669"/>
    <property type="project" value="TreeGrafter"/>
</dbReference>
<evidence type="ECO:0000256" key="1">
    <source>
        <dbReference type="ARBA" id="ARBA00022491"/>
    </source>
</evidence>
<dbReference type="AlphaFoldDB" id="A0A1B4LJD2"/>
<keyword evidence="4" id="KW-0804">Transcription</keyword>
<reference evidence="8 9" key="1">
    <citation type="submission" date="2015-12" db="EMBL/GenBank/DDBJ databases">
        <title>Diversity of Burkholderia near neighbor genomes.</title>
        <authorList>
            <person name="Sahl J."/>
            <person name="Wagner D."/>
            <person name="Keim P."/>
        </authorList>
    </citation>
    <scope>NUCLEOTIDE SEQUENCE [LARGE SCALE GENOMIC DNA]</scope>
    <source>
        <strain evidence="8 9">MSMB0783</strain>
    </source>
</reference>
<feature type="region of interest" description="Disordered" evidence="6">
    <location>
        <begin position="227"/>
        <end position="249"/>
    </location>
</feature>
<feature type="DNA-binding region" description="H-T-H motif" evidence="5">
    <location>
        <begin position="53"/>
        <end position="72"/>
    </location>
</feature>
<dbReference type="PRINTS" id="PR00455">
    <property type="entry name" value="HTHTETR"/>
</dbReference>
<dbReference type="InterPro" id="IPR050109">
    <property type="entry name" value="HTH-type_TetR-like_transc_reg"/>
</dbReference>
<sequence length="249" mass="28722">MTETKRKAASRPSRTAAAEPAATPGRRLTPEARERQIVEKAIEHFATHGFSGSTRELARQIGVTQPLLYRYFPSKEALIERVYDEIYTWNPDWEKLIADRTTPLQERLVAFYRAYAQTILRREWIRTFIFAGLSREGFNTRYLSRLRERVFLPVLRELRHAYDIATPASEARRNAEIELIWSLHASIFYLGVRKWVYGLPVPDDLDTEIERQVDAFLHGAPAALKRVAADTPTTTTTPEPTPTPRRKRG</sequence>
<dbReference type="InterPro" id="IPR001647">
    <property type="entry name" value="HTH_TetR"/>
</dbReference>
<evidence type="ECO:0000313" key="9">
    <source>
        <dbReference type="Proteomes" id="UP000243680"/>
    </source>
</evidence>
<dbReference type="GO" id="GO:0003700">
    <property type="term" value="F:DNA-binding transcription factor activity"/>
    <property type="evidence" value="ECO:0007669"/>
    <property type="project" value="TreeGrafter"/>
</dbReference>
<evidence type="ECO:0000256" key="2">
    <source>
        <dbReference type="ARBA" id="ARBA00023015"/>
    </source>
</evidence>
<dbReference type="Proteomes" id="UP000243680">
    <property type="component" value="Chromosome 3"/>
</dbReference>
<dbReference type="SUPFAM" id="SSF46689">
    <property type="entry name" value="Homeodomain-like"/>
    <property type="match status" value="1"/>
</dbReference>
<dbReference type="EMBL" id="CP013421">
    <property type="protein sequence ID" value="AOJ77266.1"/>
    <property type="molecule type" value="Genomic_DNA"/>
</dbReference>
<dbReference type="RefSeq" id="WP_069239771.1">
    <property type="nucleotide sequence ID" value="NZ_CP013421.1"/>
</dbReference>
<evidence type="ECO:0000256" key="4">
    <source>
        <dbReference type="ARBA" id="ARBA00023163"/>
    </source>
</evidence>
<dbReference type="PANTHER" id="PTHR30055">
    <property type="entry name" value="HTH-TYPE TRANSCRIPTIONAL REGULATOR RUTR"/>
    <property type="match status" value="1"/>
</dbReference>
<dbReference type="PROSITE" id="PS50977">
    <property type="entry name" value="HTH_TETR_2"/>
    <property type="match status" value="1"/>
</dbReference>
<protein>
    <submittedName>
        <fullName evidence="8">TetR family transcriptional regulator</fullName>
    </submittedName>
</protein>
<feature type="region of interest" description="Disordered" evidence="6">
    <location>
        <begin position="1"/>
        <end position="30"/>
    </location>
</feature>
<evidence type="ECO:0000256" key="3">
    <source>
        <dbReference type="ARBA" id="ARBA00023125"/>
    </source>
</evidence>
<dbReference type="InterPro" id="IPR023772">
    <property type="entry name" value="DNA-bd_HTH_TetR-type_CS"/>
</dbReference>
<evidence type="ECO:0000256" key="5">
    <source>
        <dbReference type="PROSITE-ProRule" id="PRU00335"/>
    </source>
</evidence>
<evidence type="ECO:0000313" key="8">
    <source>
        <dbReference type="EMBL" id="AOJ77266.1"/>
    </source>
</evidence>
<dbReference type="PANTHER" id="PTHR30055:SF181">
    <property type="entry name" value="BLR6905 PROTEIN"/>
    <property type="match status" value="1"/>
</dbReference>